<dbReference type="SUPFAM" id="SSF47384">
    <property type="entry name" value="Homodimeric domain of signal transducing histidine kinase"/>
    <property type="match status" value="1"/>
</dbReference>
<dbReference type="SUPFAM" id="SSF55874">
    <property type="entry name" value="ATPase domain of HSP90 chaperone/DNA topoisomerase II/histidine kinase"/>
    <property type="match status" value="1"/>
</dbReference>
<comment type="caution">
    <text evidence="8">The sequence shown here is derived from an EMBL/GenBank/DDBJ whole genome shotgun (WGS) entry which is preliminary data.</text>
</comment>
<comment type="catalytic activity">
    <reaction evidence="1">
        <text>ATP + protein L-histidine = ADP + protein N-phospho-L-histidine.</text>
        <dbReference type="EC" id="2.7.13.3"/>
    </reaction>
</comment>
<reference evidence="8" key="1">
    <citation type="submission" date="2020-08" db="EMBL/GenBank/DDBJ databases">
        <title>Genome public.</title>
        <authorList>
            <person name="Liu C."/>
            <person name="Sun Q."/>
        </authorList>
    </citation>
    <scope>NUCLEOTIDE SEQUENCE</scope>
    <source>
        <strain evidence="8">NSJ-28</strain>
    </source>
</reference>
<dbReference type="RefSeq" id="WP_186949981.1">
    <property type="nucleotide sequence ID" value="NZ_JACOPL010000007.1"/>
</dbReference>
<dbReference type="Gene3D" id="1.10.287.130">
    <property type="match status" value="1"/>
</dbReference>
<dbReference type="EC" id="2.7.13.3" evidence="2"/>
<keyword evidence="9" id="KW-1185">Reference proteome</keyword>
<dbReference type="CDD" id="cd00075">
    <property type="entry name" value="HATPase"/>
    <property type="match status" value="1"/>
</dbReference>
<dbReference type="GO" id="GO:0000155">
    <property type="term" value="F:phosphorelay sensor kinase activity"/>
    <property type="evidence" value="ECO:0007669"/>
    <property type="project" value="InterPro"/>
</dbReference>
<dbReference type="Pfam" id="PF02518">
    <property type="entry name" value="HATPase_c"/>
    <property type="match status" value="1"/>
</dbReference>
<evidence type="ECO:0000256" key="3">
    <source>
        <dbReference type="ARBA" id="ARBA00022553"/>
    </source>
</evidence>
<dbReference type="InterPro" id="IPR003661">
    <property type="entry name" value="HisK_dim/P_dom"/>
</dbReference>
<dbReference type="Gene3D" id="3.30.565.10">
    <property type="entry name" value="Histidine kinase-like ATPase, C-terminal domain"/>
    <property type="match status" value="1"/>
</dbReference>
<sequence length="298" mass="31947">MKYVALAAVLLALAVLVYDRLRLRRTMNSLDRMLDDAVCGAFVPTHFDESRLSAVEARLKRYLDASGTSAARLAEDRARVQALIADISHQTKTPIANLLLYAGLLADKDLPPDCRDCVAQLTAQAEKLQFLIASLVKAGRLETGAIEVHPKEASVQALVSAALREATPKAAEKGVALLAPPDTAAAARFDPKWTQEALGNLIDNAVKYTPSGGCITVSVTPYELFCRIDVADTGIGLAEEECGRVFQRFYRSPAVRGEQGVGLGLYLAREIAAANGGYIKVASRLGEGSTFSLFLPKA</sequence>
<feature type="domain" description="Histidine kinase" evidence="7">
    <location>
        <begin position="86"/>
        <end position="298"/>
    </location>
</feature>
<dbReference type="CDD" id="cd00082">
    <property type="entry name" value="HisKA"/>
    <property type="match status" value="1"/>
</dbReference>
<evidence type="ECO:0000256" key="1">
    <source>
        <dbReference type="ARBA" id="ARBA00000085"/>
    </source>
</evidence>
<dbReference type="EMBL" id="JACOPL010000007">
    <property type="protein sequence ID" value="MBC5725637.1"/>
    <property type="molecule type" value="Genomic_DNA"/>
</dbReference>
<proteinExistence type="predicted"/>
<name>A0A923RW29_9FIRM</name>
<dbReference type="InterPro" id="IPR036890">
    <property type="entry name" value="HATPase_C_sf"/>
</dbReference>
<dbReference type="SMART" id="SM00388">
    <property type="entry name" value="HisKA"/>
    <property type="match status" value="1"/>
</dbReference>
<organism evidence="8 9">
    <name type="scientific">Agathobaculum faecis</name>
    <dbReference type="NCBI Taxonomy" id="2763013"/>
    <lineage>
        <taxon>Bacteria</taxon>
        <taxon>Bacillati</taxon>
        <taxon>Bacillota</taxon>
        <taxon>Clostridia</taxon>
        <taxon>Eubacteriales</taxon>
        <taxon>Butyricicoccaceae</taxon>
        <taxon>Agathobaculum</taxon>
    </lineage>
</organism>
<evidence type="ECO:0000313" key="8">
    <source>
        <dbReference type="EMBL" id="MBC5725637.1"/>
    </source>
</evidence>
<keyword evidence="3" id="KW-0597">Phosphoprotein</keyword>
<evidence type="ECO:0000256" key="6">
    <source>
        <dbReference type="ARBA" id="ARBA00023012"/>
    </source>
</evidence>
<dbReference type="InterPro" id="IPR003594">
    <property type="entry name" value="HATPase_dom"/>
</dbReference>
<dbReference type="SMART" id="SM00387">
    <property type="entry name" value="HATPase_c"/>
    <property type="match status" value="1"/>
</dbReference>
<evidence type="ECO:0000256" key="5">
    <source>
        <dbReference type="ARBA" id="ARBA00022777"/>
    </source>
</evidence>
<keyword evidence="6" id="KW-0902">Two-component regulatory system</keyword>
<gene>
    <name evidence="8" type="ORF">H8S45_09235</name>
</gene>
<dbReference type="PROSITE" id="PS50109">
    <property type="entry name" value="HIS_KIN"/>
    <property type="match status" value="1"/>
</dbReference>
<dbReference type="PRINTS" id="PR00344">
    <property type="entry name" value="BCTRLSENSOR"/>
</dbReference>
<dbReference type="AlphaFoldDB" id="A0A923RW29"/>
<dbReference type="Proteomes" id="UP000606499">
    <property type="component" value="Unassembled WGS sequence"/>
</dbReference>
<dbReference type="PANTHER" id="PTHR43711">
    <property type="entry name" value="TWO-COMPONENT HISTIDINE KINASE"/>
    <property type="match status" value="1"/>
</dbReference>
<evidence type="ECO:0000313" key="9">
    <source>
        <dbReference type="Proteomes" id="UP000606499"/>
    </source>
</evidence>
<dbReference type="InterPro" id="IPR036097">
    <property type="entry name" value="HisK_dim/P_sf"/>
</dbReference>
<evidence type="ECO:0000259" key="7">
    <source>
        <dbReference type="PROSITE" id="PS50109"/>
    </source>
</evidence>
<keyword evidence="4" id="KW-0808">Transferase</keyword>
<protein>
    <recommendedName>
        <fullName evidence="2">histidine kinase</fullName>
        <ecNumber evidence="2">2.7.13.3</ecNumber>
    </recommendedName>
</protein>
<evidence type="ECO:0000256" key="2">
    <source>
        <dbReference type="ARBA" id="ARBA00012438"/>
    </source>
</evidence>
<dbReference type="InterPro" id="IPR050736">
    <property type="entry name" value="Sensor_HK_Regulatory"/>
</dbReference>
<accession>A0A923RW29</accession>
<evidence type="ECO:0000256" key="4">
    <source>
        <dbReference type="ARBA" id="ARBA00022679"/>
    </source>
</evidence>
<dbReference type="Pfam" id="PF00512">
    <property type="entry name" value="HisKA"/>
    <property type="match status" value="1"/>
</dbReference>
<dbReference type="PANTHER" id="PTHR43711:SF1">
    <property type="entry name" value="HISTIDINE KINASE 1"/>
    <property type="match status" value="1"/>
</dbReference>
<dbReference type="InterPro" id="IPR005467">
    <property type="entry name" value="His_kinase_dom"/>
</dbReference>
<dbReference type="InterPro" id="IPR004358">
    <property type="entry name" value="Sig_transdc_His_kin-like_C"/>
</dbReference>
<keyword evidence="5 8" id="KW-0418">Kinase</keyword>